<sequence>MTGKNREGLNFIGWMNINQGQREGRIELQRRDEDQSQEKIGMKDLQVARCLLLGFTNK</sequence>
<comment type="caution">
    <text evidence="1">The sequence shown here is derived from an EMBL/GenBank/DDBJ whole genome shotgun (WGS) entry which is preliminary data.</text>
</comment>
<evidence type="ECO:0000313" key="1">
    <source>
        <dbReference type="EMBL" id="MBP1931244.1"/>
    </source>
</evidence>
<proteinExistence type="predicted"/>
<name>A0ABS4GLW9_9BACL</name>
<dbReference type="EMBL" id="JAGGKT010000002">
    <property type="protein sequence ID" value="MBP1931244.1"/>
    <property type="molecule type" value="Genomic_DNA"/>
</dbReference>
<gene>
    <name evidence="1" type="ORF">J2Z37_001241</name>
</gene>
<accession>A0ABS4GLW9</accession>
<protein>
    <submittedName>
        <fullName evidence="1">Uncharacterized protein</fullName>
    </submittedName>
</protein>
<keyword evidence="2" id="KW-1185">Reference proteome</keyword>
<organism evidence="1 2">
    <name type="scientific">Ammoniphilus resinae</name>
    <dbReference type="NCBI Taxonomy" id="861532"/>
    <lineage>
        <taxon>Bacteria</taxon>
        <taxon>Bacillati</taxon>
        <taxon>Bacillota</taxon>
        <taxon>Bacilli</taxon>
        <taxon>Bacillales</taxon>
        <taxon>Paenibacillaceae</taxon>
        <taxon>Aneurinibacillus group</taxon>
        <taxon>Ammoniphilus</taxon>
    </lineage>
</organism>
<reference evidence="1 2" key="1">
    <citation type="submission" date="2021-03" db="EMBL/GenBank/DDBJ databases">
        <title>Genomic Encyclopedia of Type Strains, Phase IV (KMG-IV): sequencing the most valuable type-strain genomes for metagenomic binning, comparative biology and taxonomic classification.</title>
        <authorList>
            <person name="Goeker M."/>
        </authorList>
    </citation>
    <scope>NUCLEOTIDE SEQUENCE [LARGE SCALE GENOMIC DNA]</scope>
    <source>
        <strain evidence="1 2">DSM 24738</strain>
    </source>
</reference>
<dbReference type="Proteomes" id="UP001519343">
    <property type="component" value="Unassembled WGS sequence"/>
</dbReference>
<evidence type="ECO:0000313" key="2">
    <source>
        <dbReference type="Proteomes" id="UP001519343"/>
    </source>
</evidence>